<evidence type="ECO:0000313" key="4">
    <source>
        <dbReference type="Proteomes" id="UP001159363"/>
    </source>
</evidence>
<evidence type="ECO:0000259" key="2">
    <source>
        <dbReference type="Pfam" id="PF21787"/>
    </source>
</evidence>
<proteinExistence type="predicted"/>
<feature type="compositionally biased region" description="Polar residues" evidence="1">
    <location>
        <begin position="524"/>
        <end position="538"/>
    </location>
</feature>
<dbReference type="Pfam" id="PF21787">
    <property type="entry name" value="TNP-like_RNaseH_N"/>
    <property type="match status" value="1"/>
</dbReference>
<protein>
    <recommendedName>
        <fullName evidence="2">Transposable element P transposase-like RNase H domain-containing protein</fullName>
    </recommendedName>
</protein>
<feature type="compositionally biased region" description="Polar residues" evidence="1">
    <location>
        <begin position="487"/>
        <end position="498"/>
    </location>
</feature>
<dbReference type="Proteomes" id="UP001159363">
    <property type="component" value="Chromosome X"/>
</dbReference>
<dbReference type="InterPro" id="IPR048365">
    <property type="entry name" value="TNP-like_RNaseH_N"/>
</dbReference>
<feature type="compositionally biased region" description="Pro residues" evidence="1">
    <location>
        <begin position="551"/>
        <end position="563"/>
    </location>
</feature>
<gene>
    <name evidence="3" type="ORF">PR048_011503</name>
</gene>
<name>A0ABQ9HMI2_9NEOP</name>
<comment type="caution">
    <text evidence="3">The sequence shown here is derived from an EMBL/GenBank/DDBJ whole genome shotgun (WGS) entry which is preliminary data.</text>
</comment>
<evidence type="ECO:0000256" key="1">
    <source>
        <dbReference type="SAM" id="MobiDB-lite"/>
    </source>
</evidence>
<reference evidence="3 4" key="1">
    <citation type="submission" date="2023-02" db="EMBL/GenBank/DDBJ databases">
        <title>LHISI_Scaffold_Assembly.</title>
        <authorList>
            <person name="Stuart O.P."/>
            <person name="Cleave R."/>
            <person name="Magrath M.J.L."/>
            <person name="Mikheyev A.S."/>
        </authorList>
    </citation>
    <scope>NUCLEOTIDE SEQUENCE [LARGE SCALE GENOMIC DNA]</scope>
    <source>
        <strain evidence="3">Daus_M_001</strain>
        <tissue evidence="3">Leg muscle</tissue>
    </source>
</reference>
<feature type="region of interest" description="Disordered" evidence="1">
    <location>
        <begin position="478"/>
        <end position="499"/>
    </location>
</feature>
<accession>A0ABQ9HMI2</accession>
<feature type="domain" description="Transposable element P transposase-like RNase H" evidence="2">
    <location>
        <begin position="169"/>
        <end position="286"/>
    </location>
</feature>
<sequence length="563" mass="64409">MSAEKRFAKNTFEFAIPLGQRCCRRVVPCKIVKTTKKNQADLLSYFRFPKNKDLSKKLIFLCVRNDKFDHKTENLFRLRKQNDVLKSQLLALKFTHKRCKVSVRQELRKILGNILTPKQTERLLNKSKCKCGEKTDIAAAIALHSISRRKLAFLFLACRLQKWTRNVKCAPGVLQEVLTVLHAKSQTMTLSKLLLAVVSLDEMQIDGMYCYDQTADQIFRLCKNVQVIMARGRAYKWKQTICYDFDTKVTRDLLFHVIKKLEERGSSVIAVVSDMGGSNQGLCKSLSISVGNVSFRNFLDYGMQLRNGTVIRKEHISNMIGKELKLCPKLSDVHLNRQTQCKAEKQLFSHHTAMRLLVHYKSRPEIGQFLKQWINYLIAFGLVIDEQLRILRVMENETANMRILQHKCLIPLQKDVLVTINSLRELREFFNVRYSMKCILTSRLNQDVLEKYYRGKAAECGRDCSQLRHGVRSLPFPLVPSKPGQPPLSTSTLQTGPTSPFRLYPANRANLPFPLVPCKPGQPPLSTRTQQTGPTSPFHSYPANRANLPFPLAPSKPGQPPHP</sequence>
<organism evidence="3 4">
    <name type="scientific">Dryococelus australis</name>
    <dbReference type="NCBI Taxonomy" id="614101"/>
    <lineage>
        <taxon>Eukaryota</taxon>
        <taxon>Metazoa</taxon>
        <taxon>Ecdysozoa</taxon>
        <taxon>Arthropoda</taxon>
        <taxon>Hexapoda</taxon>
        <taxon>Insecta</taxon>
        <taxon>Pterygota</taxon>
        <taxon>Neoptera</taxon>
        <taxon>Polyneoptera</taxon>
        <taxon>Phasmatodea</taxon>
        <taxon>Verophasmatodea</taxon>
        <taxon>Anareolatae</taxon>
        <taxon>Phasmatidae</taxon>
        <taxon>Eurycanthinae</taxon>
        <taxon>Dryococelus</taxon>
    </lineage>
</organism>
<keyword evidence="4" id="KW-1185">Reference proteome</keyword>
<feature type="region of interest" description="Disordered" evidence="1">
    <location>
        <begin position="516"/>
        <end position="563"/>
    </location>
</feature>
<evidence type="ECO:0000313" key="3">
    <source>
        <dbReference type="EMBL" id="KAJ8885306.1"/>
    </source>
</evidence>
<dbReference type="EMBL" id="JARBHB010000004">
    <property type="protein sequence ID" value="KAJ8885306.1"/>
    <property type="molecule type" value="Genomic_DNA"/>
</dbReference>